<evidence type="ECO:0000256" key="1">
    <source>
        <dbReference type="SAM" id="MobiDB-lite"/>
    </source>
</evidence>
<accession>A0A858R476</accession>
<gene>
    <name evidence="2" type="ORF">HHL28_03105</name>
</gene>
<dbReference type="InterPro" id="IPR021270">
    <property type="entry name" value="DUF2849"/>
</dbReference>
<evidence type="ECO:0000313" key="2">
    <source>
        <dbReference type="EMBL" id="QJE72220.1"/>
    </source>
</evidence>
<dbReference type="EMBL" id="CP051775">
    <property type="protein sequence ID" value="QJE72220.1"/>
    <property type="molecule type" value="Genomic_DNA"/>
</dbReference>
<dbReference type="Pfam" id="PF11011">
    <property type="entry name" value="DUF2849"/>
    <property type="match status" value="1"/>
</dbReference>
<protein>
    <submittedName>
        <fullName evidence="2">DUF2849 domain-containing protein</fullName>
    </submittedName>
</protein>
<organism evidence="2 3">
    <name type="scientific">Aerophototrophica crusticola</name>
    <dbReference type="NCBI Taxonomy" id="1709002"/>
    <lineage>
        <taxon>Bacteria</taxon>
        <taxon>Pseudomonadati</taxon>
        <taxon>Pseudomonadota</taxon>
        <taxon>Alphaproteobacteria</taxon>
        <taxon>Rhodospirillales</taxon>
        <taxon>Rhodospirillaceae</taxon>
        <taxon>Aerophototrophica</taxon>
    </lineage>
</organism>
<keyword evidence="3" id="KW-1185">Reference proteome</keyword>
<feature type="region of interest" description="Disordered" evidence="1">
    <location>
        <begin position="87"/>
        <end position="112"/>
    </location>
</feature>
<proteinExistence type="predicted"/>
<sequence length="112" mass="11691">MLVKAKGPLQSIAANRLTDGVAVWLGNGGRWVERVGDAAVFQGPGIEAALAEAAAAVKAQLVVDTYPIDVEVRDGETVPLHMRERMKALGPSVRPDLGKQAEPSPQKPAAAA</sequence>
<evidence type="ECO:0000313" key="3">
    <source>
        <dbReference type="Proteomes" id="UP000501891"/>
    </source>
</evidence>
<dbReference type="AlphaFoldDB" id="A0A858R476"/>
<dbReference type="Proteomes" id="UP000501891">
    <property type="component" value="Chromosome"/>
</dbReference>
<dbReference type="KEGG" id="acru:HHL28_03105"/>
<name>A0A858R476_9PROT</name>
<reference evidence="2" key="1">
    <citation type="submission" date="2020-04" db="EMBL/GenBank/DDBJ databases">
        <title>A desert anoxygenic phototrophic bacterium fixes CO2 using RubisCO under aerobic conditions.</title>
        <authorList>
            <person name="Tang K."/>
        </authorList>
    </citation>
    <scope>NUCLEOTIDE SEQUENCE [LARGE SCALE GENOMIC DNA]</scope>
    <source>
        <strain evidence="2">MIMtkB3</strain>
    </source>
</reference>